<dbReference type="SUPFAM" id="SSF49764">
    <property type="entry name" value="HSP20-like chaperones"/>
    <property type="match status" value="1"/>
</dbReference>
<dbReference type="GO" id="GO:0006457">
    <property type="term" value="P:protein folding"/>
    <property type="evidence" value="ECO:0007669"/>
    <property type="project" value="TreeGrafter"/>
</dbReference>
<organism evidence="3">
    <name type="scientific">Perkinsus marinus (strain ATCC 50983 / TXsc)</name>
    <dbReference type="NCBI Taxonomy" id="423536"/>
    <lineage>
        <taxon>Eukaryota</taxon>
        <taxon>Sar</taxon>
        <taxon>Alveolata</taxon>
        <taxon>Perkinsozoa</taxon>
        <taxon>Perkinsea</taxon>
        <taxon>Perkinsida</taxon>
        <taxon>Perkinsidae</taxon>
        <taxon>Perkinsus</taxon>
    </lineage>
</organism>
<dbReference type="InParanoid" id="C5KNK2"/>
<dbReference type="InterPro" id="IPR007052">
    <property type="entry name" value="CS_dom"/>
</dbReference>
<evidence type="ECO:0000313" key="3">
    <source>
        <dbReference type="Proteomes" id="UP000007800"/>
    </source>
</evidence>
<dbReference type="Pfam" id="PF04969">
    <property type="entry name" value="CS"/>
    <property type="match status" value="1"/>
</dbReference>
<dbReference type="Proteomes" id="UP000007800">
    <property type="component" value="Unassembled WGS sequence"/>
</dbReference>
<dbReference type="GeneID" id="9059658"/>
<dbReference type="AlphaFoldDB" id="C5KNK2"/>
<dbReference type="PANTHER" id="PTHR12356">
    <property type="entry name" value="NUCLEAR MOVEMENT PROTEIN NUDC"/>
    <property type="match status" value="1"/>
</dbReference>
<dbReference type="InterPro" id="IPR008978">
    <property type="entry name" value="HSP20-like_chaperone"/>
</dbReference>
<keyword evidence="3" id="KW-1185">Reference proteome</keyword>
<sequence>MPNREEPVKREGYTYRQTKDEVEIDIPLASGVSKGDIKVTMKPKFISVHINNMPVAIEGPLWGHVDTDGSGWMIDEGILTITMEKEKVNQWWEDLVDTNNDTE</sequence>
<dbReference type="InterPro" id="IPR037898">
    <property type="entry name" value="NudC_fam"/>
</dbReference>
<dbReference type="OrthoDB" id="496827at2759"/>
<dbReference type="CDD" id="cd06467">
    <property type="entry name" value="p23_NUDC_like"/>
    <property type="match status" value="1"/>
</dbReference>
<dbReference type="GO" id="GO:0005737">
    <property type="term" value="C:cytoplasm"/>
    <property type="evidence" value="ECO:0007669"/>
    <property type="project" value="TreeGrafter"/>
</dbReference>
<feature type="domain" description="CS" evidence="1">
    <location>
        <begin position="8"/>
        <end position="96"/>
    </location>
</feature>
<evidence type="ECO:0000259" key="1">
    <source>
        <dbReference type="PROSITE" id="PS51203"/>
    </source>
</evidence>
<protein>
    <submittedName>
        <fullName evidence="2">Nuclear distribution protein C, putative</fullName>
    </submittedName>
</protein>
<dbReference type="EMBL" id="GG674610">
    <property type="protein sequence ID" value="EER13942.1"/>
    <property type="molecule type" value="Genomic_DNA"/>
</dbReference>
<dbReference type="PROSITE" id="PS51203">
    <property type="entry name" value="CS"/>
    <property type="match status" value="1"/>
</dbReference>
<dbReference type="Gene3D" id="2.60.40.790">
    <property type="match status" value="1"/>
</dbReference>
<gene>
    <name evidence="2" type="ORF">Pmar_PMAR022557</name>
</gene>
<evidence type="ECO:0000313" key="2">
    <source>
        <dbReference type="EMBL" id="EER13942.1"/>
    </source>
</evidence>
<dbReference type="GO" id="GO:0051082">
    <property type="term" value="F:unfolded protein binding"/>
    <property type="evidence" value="ECO:0007669"/>
    <property type="project" value="TreeGrafter"/>
</dbReference>
<name>C5KNK2_PERM5</name>
<proteinExistence type="predicted"/>
<reference evidence="2 3" key="1">
    <citation type="submission" date="2008-07" db="EMBL/GenBank/DDBJ databases">
        <authorList>
            <person name="El-Sayed N."/>
            <person name="Caler E."/>
            <person name="Inman J."/>
            <person name="Amedeo P."/>
            <person name="Hass B."/>
            <person name="Wortman J."/>
        </authorList>
    </citation>
    <scope>NUCLEOTIDE SEQUENCE [LARGE SCALE GENOMIC DNA]</scope>
    <source>
        <strain evidence="3">ATCC 50983 / TXsc</strain>
    </source>
</reference>
<dbReference type="RefSeq" id="XP_002782147.1">
    <property type="nucleotide sequence ID" value="XM_002782101.1"/>
</dbReference>
<accession>C5KNK2</accession>